<comment type="caution">
    <text evidence="1">The sequence shown here is derived from an EMBL/GenBank/DDBJ whole genome shotgun (WGS) entry which is preliminary data.</text>
</comment>
<dbReference type="AlphaFoldDB" id="A0AAE1DR57"/>
<gene>
    <name evidence="1" type="ORF">RRG08_057635</name>
</gene>
<sequence length="172" mass="19042">MCVENKQANIASLTLPEQLTTHLSTPKGLYLCPVQSRSPVKQGELFTTRPPSLRRPSYQKRSTRAEGVLLINNALPELKVCSSTTPYQRAEGVLINNALPEVKVYFSSTTPYQRGEGVLLINNALPEVKVCFSSTTPYQRGEVVLLINNALPEVKVSSSKTPYQRKTSFNCV</sequence>
<reference evidence="1" key="1">
    <citation type="journal article" date="2023" name="G3 (Bethesda)">
        <title>A reference genome for the long-term kleptoplast-retaining sea slug Elysia crispata morphotype clarki.</title>
        <authorList>
            <person name="Eastman K.E."/>
            <person name="Pendleton A.L."/>
            <person name="Shaikh M.A."/>
            <person name="Suttiyut T."/>
            <person name="Ogas R."/>
            <person name="Tomko P."/>
            <person name="Gavelis G."/>
            <person name="Widhalm J.R."/>
            <person name="Wisecaver J.H."/>
        </authorList>
    </citation>
    <scope>NUCLEOTIDE SEQUENCE</scope>
    <source>
        <strain evidence="1">ECLA1</strain>
    </source>
</reference>
<evidence type="ECO:0000313" key="2">
    <source>
        <dbReference type="Proteomes" id="UP001283361"/>
    </source>
</evidence>
<evidence type="ECO:0000313" key="1">
    <source>
        <dbReference type="EMBL" id="KAK3779265.1"/>
    </source>
</evidence>
<dbReference type="Proteomes" id="UP001283361">
    <property type="component" value="Unassembled WGS sequence"/>
</dbReference>
<keyword evidence="2" id="KW-1185">Reference proteome</keyword>
<organism evidence="1 2">
    <name type="scientific">Elysia crispata</name>
    <name type="common">lettuce slug</name>
    <dbReference type="NCBI Taxonomy" id="231223"/>
    <lineage>
        <taxon>Eukaryota</taxon>
        <taxon>Metazoa</taxon>
        <taxon>Spiralia</taxon>
        <taxon>Lophotrochozoa</taxon>
        <taxon>Mollusca</taxon>
        <taxon>Gastropoda</taxon>
        <taxon>Heterobranchia</taxon>
        <taxon>Euthyneura</taxon>
        <taxon>Panpulmonata</taxon>
        <taxon>Sacoglossa</taxon>
        <taxon>Placobranchoidea</taxon>
        <taxon>Plakobranchidae</taxon>
        <taxon>Elysia</taxon>
    </lineage>
</organism>
<dbReference type="EMBL" id="JAWDGP010002856">
    <property type="protein sequence ID" value="KAK3779265.1"/>
    <property type="molecule type" value="Genomic_DNA"/>
</dbReference>
<proteinExistence type="predicted"/>
<name>A0AAE1DR57_9GAST</name>
<protein>
    <submittedName>
        <fullName evidence="1">Uncharacterized protein</fullName>
    </submittedName>
</protein>
<accession>A0AAE1DR57</accession>